<dbReference type="OrthoDB" id="9996222at2"/>
<evidence type="ECO:0000313" key="2">
    <source>
        <dbReference type="EMBL" id="KRL53905.1"/>
    </source>
</evidence>
<evidence type="ECO:0000256" key="1">
    <source>
        <dbReference type="SAM" id="SignalP"/>
    </source>
</evidence>
<feature type="chain" id="PRO_5006409917" evidence="1">
    <location>
        <begin position="34"/>
        <end position="212"/>
    </location>
</feature>
<proteinExistence type="predicted"/>
<name>A0A0R1RB62_9LACO</name>
<dbReference type="Proteomes" id="UP000051790">
    <property type="component" value="Unassembled WGS sequence"/>
</dbReference>
<comment type="caution">
    <text evidence="2">The sequence shown here is derived from an EMBL/GenBank/DDBJ whole genome shotgun (WGS) entry which is preliminary data.</text>
</comment>
<dbReference type="PATRIC" id="fig|1423769.4.peg.59"/>
<organism evidence="2 3">
    <name type="scientific">Lacticaseibacillus manihotivorans DSM 13343 = JCM 12514</name>
    <dbReference type="NCBI Taxonomy" id="1423769"/>
    <lineage>
        <taxon>Bacteria</taxon>
        <taxon>Bacillati</taxon>
        <taxon>Bacillota</taxon>
        <taxon>Bacilli</taxon>
        <taxon>Lactobacillales</taxon>
        <taxon>Lactobacillaceae</taxon>
        <taxon>Lacticaseibacillus</taxon>
    </lineage>
</organism>
<feature type="signal peptide" evidence="1">
    <location>
        <begin position="1"/>
        <end position="33"/>
    </location>
</feature>
<protein>
    <submittedName>
        <fullName evidence="2">Uncharacterized protein</fullName>
    </submittedName>
</protein>
<dbReference type="EMBL" id="AZEU01000007">
    <property type="protein sequence ID" value="KRL53905.1"/>
    <property type="molecule type" value="Genomic_DNA"/>
</dbReference>
<accession>A0A0R1RB62</accession>
<keyword evidence="3" id="KW-1185">Reference proteome</keyword>
<dbReference type="RefSeq" id="WP_056962219.1">
    <property type="nucleotide sequence ID" value="NZ_AZEU01000007.1"/>
</dbReference>
<reference evidence="2 3" key="1">
    <citation type="journal article" date="2015" name="Genome Announc.">
        <title>Expanding the biotechnology potential of lactobacilli through comparative genomics of 213 strains and associated genera.</title>
        <authorList>
            <person name="Sun Z."/>
            <person name="Harris H.M."/>
            <person name="McCann A."/>
            <person name="Guo C."/>
            <person name="Argimon S."/>
            <person name="Zhang W."/>
            <person name="Yang X."/>
            <person name="Jeffery I.B."/>
            <person name="Cooney J.C."/>
            <person name="Kagawa T.F."/>
            <person name="Liu W."/>
            <person name="Song Y."/>
            <person name="Salvetti E."/>
            <person name="Wrobel A."/>
            <person name="Rasinkangas P."/>
            <person name="Parkhill J."/>
            <person name="Rea M.C."/>
            <person name="O'Sullivan O."/>
            <person name="Ritari J."/>
            <person name="Douillard F.P."/>
            <person name="Paul Ross R."/>
            <person name="Yang R."/>
            <person name="Briner A.E."/>
            <person name="Felis G.E."/>
            <person name="de Vos W.M."/>
            <person name="Barrangou R."/>
            <person name="Klaenhammer T.R."/>
            <person name="Caufield P.W."/>
            <person name="Cui Y."/>
            <person name="Zhang H."/>
            <person name="O'Toole P.W."/>
        </authorList>
    </citation>
    <scope>NUCLEOTIDE SEQUENCE [LARGE SCALE GENOMIC DNA]</scope>
    <source>
        <strain evidence="2 3">DSM 13343</strain>
    </source>
</reference>
<evidence type="ECO:0000313" key="3">
    <source>
        <dbReference type="Proteomes" id="UP000051790"/>
    </source>
</evidence>
<sequence length="212" mass="23124">MKKFSLLSRVACACATMMLALTPLAYSGAIVHADEKTTTTDVSTETLTNDNDDSVYIEDYTMTADEQKLVDQFAEEMEFLYTYASTSDVDGNITSVNLTAIREKYGNSEFLDYLETNFGPNALQARGDFASCMYTSFAKILGLDIVKQVFSSQVKKFLAQKAWKKASALIVQLIGRKLGTTVLKKLVAKMVPGGVIAQVVYSAGVCGIKAII</sequence>
<dbReference type="AlphaFoldDB" id="A0A0R1RB62"/>
<gene>
    <name evidence="2" type="ORF">FD01_GL000046</name>
</gene>
<keyword evidence="1" id="KW-0732">Signal</keyword>